<dbReference type="AlphaFoldDB" id="A0AA38SBK8"/>
<reference evidence="4" key="1">
    <citation type="submission" date="2022-07" db="EMBL/GenBank/DDBJ databases">
        <title>Fungi with potential for degradation of polypropylene.</title>
        <authorList>
            <person name="Gostincar C."/>
        </authorList>
    </citation>
    <scope>NUCLEOTIDE SEQUENCE</scope>
    <source>
        <strain evidence="4">EXF-13308</strain>
    </source>
</reference>
<dbReference type="Proteomes" id="UP001174694">
    <property type="component" value="Unassembled WGS sequence"/>
</dbReference>
<evidence type="ECO:0000259" key="2">
    <source>
        <dbReference type="Pfam" id="PF16335"/>
    </source>
</evidence>
<feature type="domain" description="Glutaminase A central" evidence="2">
    <location>
        <begin position="339"/>
        <end position="683"/>
    </location>
</feature>
<dbReference type="Pfam" id="PF17168">
    <property type="entry name" value="DUF5127"/>
    <property type="match status" value="1"/>
</dbReference>
<feature type="domain" description="Glutaminase A N-terminal" evidence="3">
    <location>
        <begin position="100"/>
        <end position="333"/>
    </location>
</feature>
<dbReference type="InterPro" id="IPR033433">
    <property type="entry name" value="GtaA_N"/>
</dbReference>
<feature type="chain" id="PRO_5041421261" evidence="1">
    <location>
        <begin position="21"/>
        <end position="687"/>
    </location>
</feature>
<evidence type="ECO:0000313" key="4">
    <source>
        <dbReference type="EMBL" id="KAJ9156616.1"/>
    </source>
</evidence>
<keyword evidence="1" id="KW-0732">Signal</keyword>
<dbReference type="Pfam" id="PF16335">
    <property type="entry name" value="GtaA_6_Hairpin"/>
    <property type="match status" value="1"/>
</dbReference>
<keyword evidence="5" id="KW-1185">Reference proteome</keyword>
<proteinExistence type="predicted"/>
<dbReference type="InterPro" id="IPR052743">
    <property type="entry name" value="Glutaminase_GtaA"/>
</dbReference>
<name>A0AA38SBK8_9PEZI</name>
<evidence type="ECO:0000256" key="1">
    <source>
        <dbReference type="SAM" id="SignalP"/>
    </source>
</evidence>
<gene>
    <name evidence="4" type="ORF">NKR23_g918</name>
</gene>
<dbReference type="EMBL" id="JANBVO010000002">
    <property type="protein sequence ID" value="KAJ9156616.1"/>
    <property type="molecule type" value="Genomic_DNA"/>
</dbReference>
<dbReference type="PANTHER" id="PTHR31987">
    <property type="entry name" value="GLUTAMINASE A-RELATED"/>
    <property type="match status" value="1"/>
</dbReference>
<accession>A0AA38SBK8</accession>
<feature type="signal peptide" evidence="1">
    <location>
        <begin position="1"/>
        <end position="20"/>
    </location>
</feature>
<dbReference type="PANTHER" id="PTHR31987:SF1">
    <property type="entry name" value="GLUTAMINASE A"/>
    <property type="match status" value="1"/>
</dbReference>
<evidence type="ECO:0000313" key="5">
    <source>
        <dbReference type="Proteomes" id="UP001174694"/>
    </source>
</evidence>
<comment type="caution">
    <text evidence="4">The sequence shown here is derived from an EMBL/GenBank/DDBJ whole genome shotgun (WGS) entry which is preliminary data.</text>
</comment>
<dbReference type="InterPro" id="IPR032514">
    <property type="entry name" value="GtaA_central"/>
</dbReference>
<sequence length="687" mass="74749">MRPYWLAAALATLANPVAQAGTFTPARPPAIPLAVKSPYLNTWLQGESGGNLPGFWPQFWTGQVTGWQGFVSVDNAVYNWMGAASGPSPVNQTAFEYTATRSIFTFDVEGKVAMTVTFLSPVYPDDLVQQSLQFSYANVEVRAIDGGTHNVQVYMDITGEEFASGDASKIIDWDFGIADSVAFHRITLTDQTLFSESSEQANWGTWFLSTAEEDGVTWKSGADTIVRAQFQKDKTLDNTKDTDFRAVNDNWPVFAFSKDLGFVSEDEEEVLFSIGLTQDTIVNFEGEGGGATATTAVWKSAYETGVDAMVAFYKTFSVASSYAERLDNQIQDDSVAAAGEDYATITTLAVRQTFGGLAVATGPNQDYIFLKEISSNSDIQTVDVIFPAFPILLYLNATWGKLLLDPLYENQENGKYPNKWAMHDLGTFPNAVGYPGGNDEPMPLEECANMIIMTLAYVQRGGSKSYLSEHWDLLRQWALFLVEESLVPADQLSTDDFAGTLANQTNLALKGIIALKAMAAIANMTGRPDDDGFGTRADSYLASWRDLGINGAADPPHATLSYGDPDSHGLLYNLYADQLLGLGLVGEDVYAMQSDFYPTVARRYGVPLDTRHTWAKSDWAMFAAAAAGAETRDMLVSRLRLWLGAGATDRAMTDLFDAETGGYPEGGPVFAARPVMGGVFALLALPE</sequence>
<organism evidence="4 5">
    <name type="scientific">Pleurostoma richardsiae</name>
    <dbReference type="NCBI Taxonomy" id="41990"/>
    <lineage>
        <taxon>Eukaryota</taxon>
        <taxon>Fungi</taxon>
        <taxon>Dikarya</taxon>
        <taxon>Ascomycota</taxon>
        <taxon>Pezizomycotina</taxon>
        <taxon>Sordariomycetes</taxon>
        <taxon>Sordariomycetidae</taxon>
        <taxon>Calosphaeriales</taxon>
        <taxon>Pleurostomataceae</taxon>
        <taxon>Pleurostoma</taxon>
    </lineage>
</organism>
<evidence type="ECO:0000259" key="3">
    <source>
        <dbReference type="Pfam" id="PF17168"/>
    </source>
</evidence>
<protein>
    <submittedName>
        <fullName evidence="4">Glutaminase-like protein</fullName>
    </submittedName>
</protein>